<evidence type="ECO:0000256" key="1">
    <source>
        <dbReference type="SAM" id="MobiDB-lite"/>
    </source>
</evidence>
<reference evidence="2" key="1">
    <citation type="submission" date="2020-02" db="EMBL/GenBank/DDBJ databases">
        <authorList>
            <person name="Meier V. D."/>
        </authorList>
    </citation>
    <scope>NUCLEOTIDE SEQUENCE</scope>
    <source>
        <strain evidence="2">AVDCRST_MAG34</strain>
    </source>
</reference>
<sequence length="241" mass="24284">MLAVRFVKGLAGTAVSAVRHPVSTAGQVAGRAKGVVSTGASVASAGRSATARLVAQPKKGPAGEEAAPWSDSPQAADAAAATEATETPLAADVQAAAEAVEEAPAEVTPMPVMRDPAPPLEPPVDIVEQVLAAEEEDEPPHYGHATEPKAASRDEEHGDAALQRAEAEEIAEEVAEAFPAGAVDVETPVGTTGADVGFNPDTAEADLQQPGTAPLVDDATVKAVAAETTTGRKAARPKKKA</sequence>
<feature type="region of interest" description="Disordered" evidence="1">
    <location>
        <begin position="135"/>
        <end position="214"/>
    </location>
</feature>
<gene>
    <name evidence="2" type="ORF">AVDCRST_MAG34-2152</name>
</gene>
<feature type="compositionally biased region" description="Basic and acidic residues" evidence="1">
    <location>
        <begin position="139"/>
        <end position="159"/>
    </location>
</feature>
<feature type="region of interest" description="Disordered" evidence="1">
    <location>
        <begin position="55"/>
        <end position="78"/>
    </location>
</feature>
<evidence type="ECO:0000313" key="2">
    <source>
        <dbReference type="EMBL" id="CAA9356781.1"/>
    </source>
</evidence>
<dbReference type="AlphaFoldDB" id="A0A6J4MFW9"/>
<protein>
    <submittedName>
        <fullName evidence="2">Uncharacterized protein</fullName>
    </submittedName>
</protein>
<dbReference type="EMBL" id="CADCUI010000053">
    <property type="protein sequence ID" value="CAA9356781.1"/>
    <property type="molecule type" value="Genomic_DNA"/>
</dbReference>
<feature type="compositionally biased region" description="Low complexity" evidence="1">
    <location>
        <begin position="66"/>
        <end position="78"/>
    </location>
</feature>
<name>A0A6J4MFW9_9ACTN</name>
<accession>A0A6J4MFW9</accession>
<proteinExistence type="predicted"/>
<organism evidence="2">
    <name type="scientific">uncultured Nocardioidaceae bacterium</name>
    <dbReference type="NCBI Taxonomy" id="253824"/>
    <lineage>
        <taxon>Bacteria</taxon>
        <taxon>Bacillati</taxon>
        <taxon>Actinomycetota</taxon>
        <taxon>Actinomycetes</taxon>
        <taxon>Propionibacteriales</taxon>
        <taxon>Nocardioidaceae</taxon>
        <taxon>environmental samples</taxon>
    </lineage>
</organism>